<keyword evidence="2" id="KW-0472">Membrane</keyword>
<accession>A0A4R1BX09</accession>
<evidence type="ECO:0000256" key="1">
    <source>
        <dbReference type="SAM" id="MobiDB-lite"/>
    </source>
</evidence>
<dbReference type="SUPFAM" id="SSF48452">
    <property type="entry name" value="TPR-like"/>
    <property type="match status" value="1"/>
</dbReference>
<dbReference type="Pfam" id="PF13432">
    <property type="entry name" value="TPR_16"/>
    <property type="match status" value="1"/>
</dbReference>
<evidence type="ECO:0000313" key="4">
    <source>
        <dbReference type="Proteomes" id="UP000295453"/>
    </source>
</evidence>
<dbReference type="InterPro" id="IPR011990">
    <property type="entry name" value="TPR-like_helical_dom_sf"/>
</dbReference>
<reference evidence="3 4" key="1">
    <citation type="submission" date="2019-03" db="EMBL/GenBank/DDBJ databases">
        <authorList>
            <person name="Kim M.K.M."/>
        </authorList>
    </citation>
    <scope>NUCLEOTIDE SEQUENCE [LARGE SCALE GENOMIC DNA]</scope>
    <source>
        <strain evidence="3 4">18JY15-6</strain>
    </source>
</reference>
<keyword evidence="4" id="KW-1185">Reference proteome</keyword>
<protein>
    <submittedName>
        <fullName evidence="3">Tetratricopeptide repeat protein</fullName>
    </submittedName>
</protein>
<dbReference type="RefSeq" id="WP_131584637.1">
    <property type="nucleotide sequence ID" value="NZ_SJZJ01000022.1"/>
</dbReference>
<proteinExistence type="predicted"/>
<name>A0A4R1BX09_9ACTN</name>
<sequence>MIQIDDERRRLLVMGALPALVALVVAAGLWLLVHGNASGRDDYDSGRYADARSAFEGAHDLGVVSPWIAPFNTGTAAYRAKEYETAVAAFNRALDDVPGDRMCDVRVDLALTHEAIAKKAEADGENADRQIALRDGRTAILGTGCNDALEKRLEDQIKDASSSNDDRSEDQKIDDVEAKNRAAAKAKDVELEPKNEPHEQIQW</sequence>
<gene>
    <name evidence="3" type="ORF">EPD65_12525</name>
</gene>
<evidence type="ECO:0000256" key="2">
    <source>
        <dbReference type="SAM" id="Phobius"/>
    </source>
</evidence>
<dbReference type="Gene3D" id="1.25.40.10">
    <property type="entry name" value="Tetratricopeptide repeat domain"/>
    <property type="match status" value="1"/>
</dbReference>
<keyword evidence="2" id="KW-0812">Transmembrane</keyword>
<dbReference type="OrthoDB" id="3712155at2"/>
<comment type="caution">
    <text evidence="3">The sequence shown here is derived from an EMBL/GenBank/DDBJ whole genome shotgun (WGS) entry which is preliminary data.</text>
</comment>
<organism evidence="3 4">
    <name type="scientific">Nocardioides jejuensis</name>
    <dbReference type="NCBI Taxonomy" id="2502782"/>
    <lineage>
        <taxon>Bacteria</taxon>
        <taxon>Bacillati</taxon>
        <taxon>Actinomycetota</taxon>
        <taxon>Actinomycetes</taxon>
        <taxon>Propionibacteriales</taxon>
        <taxon>Nocardioidaceae</taxon>
        <taxon>Nocardioides</taxon>
    </lineage>
</organism>
<evidence type="ECO:0000313" key="3">
    <source>
        <dbReference type="EMBL" id="TCJ22564.1"/>
    </source>
</evidence>
<feature type="transmembrane region" description="Helical" evidence="2">
    <location>
        <begin position="12"/>
        <end position="33"/>
    </location>
</feature>
<dbReference type="AlphaFoldDB" id="A0A4R1BX09"/>
<feature type="region of interest" description="Disordered" evidence="1">
    <location>
        <begin position="156"/>
        <end position="203"/>
    </location>
</feature>
<dbReference type="Proteomes" id="UP000295453">
    <property type="component" value="Unassembled WGS sequence"/>
</dbReference>
<dbReference type="EMBL" id="SJZJ01000022">
    <property type="protein sequence ID" value="TCJ22564.1"/>
    <property type="molecule type" value="Genomic_DNA"/>
</dbReference>
<keyword evidence="2" id="KW-1133">Transmembrane helix</keyword>